<evidence type="ECO:0000256" key="4">
    <source>
        <dbReference type="ARBA" id="ARBA00023125"/>
    </source>
</evidence>
<dbReference type="Pfam" id="PF08281">
    <property type="entry name" value="Sigma70_r4_2"/>
    <property type="match status" value="1"/>
</dbReference>
<gene>
    <name evidence="9" type="ORF">Cco03nite_30300</name>
</gene>
<dbReference type="AlphaFoldDB" id="A0A8J3L4C2"/>
<sequence length="484" mass="53402">MAETAEFDEFVTARSRQLLRVAHLLTGDHGLAEDLLQTALARSWSAWRRLDGNPEPYVRQVLLNTYNSWWRRRWNGERPTDLLPERAGSAPQAAVDERDQVWRALSRLSRQQRTVLVLRYFEDLSEADIAQLLHISPGAVKSHASKGLARLRLDPSLRELPRPEAEDAPAGNERVAAVHSRIAQRRRNRIAAVAAACVVVLAAIAGYAVAPHLRRHSLPDPATSQQPGPRFLDGRRVLAATAGGLTRDESVTVTWTPESGQDLDIFVECFHDLPTSSVSVSVIVNGEHYRSASCDDARREDLRVEWFDLRTVAGRPAVVSTRVSGVCLNRQTRRGEMVQQDCARAPMPTSGTLLVGIGVPVPFDGYPLPAAPPEPRALEPFYEQRSNTVLLHPDAASVELVWLGPLAVHARAQTPGRLHIHVDGRPVGTLDFWDYEQDDASLHHPAYGEPDLGIARGTKVTVTVVPDRLAGDWFAEVQSVGPPL</sequence>
<feature type="domain" description="RNA polymerase sigma-70 region 2" evidence="7">
    <location>
        <begin position="11"/>
        <end position="74"/>
    </location>
</feature>
<keyword evidence="6" id="KW-0472">Membrane</keyword>
<dbReference type="InterPro" id="IPR013324">
    <property type="entry name" value="RNA_pol_sigma_r3/r4-like"/>
</dbReference>
<organism evidence="9 10">
    <name type="scientific">Catellatospora coxensis</name>
    <dbReference type="NCBI Taxonomy" id="310354"/>
    <lineage>
        <taxon>Bacteria</taxon>
        <taxon>Bacillati</taxon>
        <taxon>Actinomycetota</taxon>
        <taxon>Actinomycetes</taxon>
        <taxon>Micromonosporales</taxon>
        <taxon>Micromonosporaceae</taxon>
        <taxon>Catellatospora</taxon>
    </lineage>
</organism>
<comment type="caution">
    <text evidence="9">The sequence shown here is derived from an EMBL/GenBank/DDBJ whole genome shotgun (WGS) entry which is preliminary data.</text>
</comment>
<keyword evidence="3" id="KW-0731">Sigma factor</keyword>
<proteinExistence type="inferred from homology"/>
<evidence type="ECO:0000256" key="5">
    <source>
        <dbReference type="ARBA" id="ARBA00023163"/>
    </source>
</evidence>
<feature type="domain" description="RNA polymerase sigma factor 70 region 4 type 2" evidence="8">
    <location>
        <begin position="99"/>
        <end position="151"/>
    </location>
</feature>
<dbReference type="PANTHER" id="PTHR43133:SF50">
    <property type="entry name" value="ECF RNA POLYMERASE SIGMA FACTOR SIGM"/>
    <property type="match status" value="1"/>
</dbReference>
<keyword evidence="2" id="KW-0805">Transcription regulation</keyword>
<dbReference type="InterPro" id="IPR014325">
    <property type="entry name" value="RNA_pol_sigma-E_actinobac"/>
</dbReference>
<dbReference type="SUPFAM" id="SSF88946">
    <property type="entry name" value="Sigma2 domain of RNA polymerase sigma factors"/>
    <property type="match status" value="1"/>
</dbReference>
<keyword evidence="5" id="KW-0804">Transcription</keyword>
<evidence type="ECO:0000256" key="2">
    <source>
        <dbReference type="ARBA" id="ARBA00023015"/>
    </source>
</evidence>
<evidence type="ECO:0000313" key="10">
    <source>
        <dbReference type="Proteomes" id="UP000630887"/>
    </source>
</evidence>
<dbReference type="NCBIfam" id="TIGR02983">
    <property type="entry name" value="SigE-fam_strep"/>
    <property type="match status" value="1"/>
</dbReference>
<evidence type="ECO:0000259" key="7">
    <source>
        <dbReference type="Pfam" id="PF04542"/>
    </source>
</evidence>
<dbReference type="Proteomes" id="UP000630887">
    <property type="component" value="Unassembled WGS sequence"/>
</dbReference>
<keyword evidence="4" id="KW-0238">DNA-binding</keyword>
<keyword evidence="10" id="KW-1185">Reference proteome</keyword>
<dbReference type="InterPro" id="IPR036388">
    <property type="entry name" value="WH-like_DNA-bd_sf"/>
</dbReference>
<dbReference type="NCBIfam" id="TIGR02937">
    <property type="entry name" value="sigma70-ECF"/>
    <property type="match status" value="1"/>
</dbReference>
<dbReference type="GO" id="GO:0016987">
    <property type="term" value="F:sigma factor activity"/>
    <property type="evidence" value="ECO:0007669"/>
    <property type="project" value="UniProtKB-KW"/>
</dbReference>
<dbReference type="InterPro" id="IPR013249">
    <property type="entry name" value="RNA_pol_sigma70_r4_t2"/>
</dbReference>
<accession>A0A8J3L4C2</accession>
<reference evidence="9 10" key="1">
    <citation type="submission" date="2021-01" db="EMBL/GenBank/DDBJ databases">
        <title>Whole genome shotgun sequence of Catellatospora coxensis NBRC 107359.</title>
        <authorList>
            <person name="Komaki H."/>
            <person name="Tamura T."/>
        </authorList>
    </citation>
    <scope>NUCLEOTIDE SEQUENCE [LARGE SCALE GENOMIC DNA]</scope>
    <source>
        <strain evidence="9 10">NBRC 107359</strain>
    </source>
</reference>
<dbReference type="GO" id="GO:0003677">
    <property type="term" value="F:DNA binding"/>
    <property type="evidence" value="ECO:0007669"/>
    <property type="project" value="UniProtKB-KW"/>
</dbReference>
<keyword evidence="6" id="KW-1133">Transmembrane helix</keyword>
<dbReference type="SUPFAM" id="SSF88659">
    <property type="entry name" value="Sigma3 and sigma4 domains of RNA polymerase sigma factors"/>
    <property type="match status" value="1"/>
</dbReference>
<comment type="similarity">
    <text evidence="1">Belongs to the sigma-70 factor family. ECF subfamily.</text>
</comment>
<evidence type="ECO:0000256" key="6">
    <source>
        <dbReference type="SAM" id="Phobius"/>
    </source>
</evidence>
<dbReference type="CDD" id="cd06171">
    <property type="entry name" value="Sigma70_r4"/>
    <property type="match status" value="1"/>
</dbReference>
<dbReference type="RefSeq" id="WP_203692706.1">
    <property type="nucleotide sequence ID" value="NZ_BAAALC010000004.1"/>
</dbReference>
<dbReference type="Pfam" id="PF04542">
    <property type="entry name" value="Sigma70_r2"/>
    <property type="match status" value="1"/>
</dbReference>
<evidence type="ECO:0008006" key="11">
    <source>
        <dbReference type="Google" id="ProtNLM"/>
    </source>
</evidence>
<name>A0A8J3L4C2_9ACTN</name>
<evidence type="ECO:0000259" key="8">
    <source>
        <dbReference type="Pfam" id="PF08281"/>
    </source>
</evidence>
<feature type="transmembrane region" description="Helical" evidence="6">
    <location>
        <begin position="190"/>
        <end position="210"/>
    </location>
</feature>
<dbReference type="EMBL" id="BONI01000022">
    <property type="protein sequence ID" value="GIG06330.1"/>
    <property type="molecule type" value="Genomic_DNA"/>
</dbReference>
<dbReference type="InterPro" id="IPR013325">
    <property type="entry name" value="RNA_pol_sigma_r2"/>
</dbReference>
<dbReference type="GO" id="GO:0006352">
    <property type="term" value="P:DNA-templated transcription initiation"/>
    <property type="evidence" value="ECO:0007669"/>
    <property type="project" value="InterPro"/>
</dbReference>
<evidence type="ECO:0000256" key="3">
    <source>
        <dbReference type="ARBA" id="ARBA00023082"/>
    </source>
</evidence>
<dbReference type="Gene3D" id="1.10.10.10">
    <property type="entry name" value="Winged helix-like DNA-binding domain superfamily/Winged helix DNA-binding domain"/>
    <property type="match status" value="1"/>
</dbReference>
<dbReference type="InterPro" id="IPR039425">
    <property type="entry name" value="RNA_pol_sigma-70-like"/>
</dbReference>
<dbReference type="InterPro" id="IPR014284">
    <property type="entry name" value="RNA_pol_sigma-70_dom"/>
</dbReference>
<dbReference type="Gene3D" id="1.10.1740.10">
    <property type="match status" value="1"/>
</dbReference>
<evidence type="ECO:0000256" key="1">
    <source>
        <dbReference type="ARBA" id="ARBA00010641"/>
    </source>
</evidence>
<keyword evidence="6" id="KW-0812">Transmembrane</keyword>
<evidence type="ECO:0000313" key="9">
    <source>
        <dbReference type="EMBL" id="GIG06330.1"/>
    </source>
</evidence>
<dbReference type="InterPro" id="IPR007627">
    <property type="entry name" value="RNA_pol_sigma70_r2"/>
</dbReference>
<protein>
    <recommendedName>
        <fullName evidence="11">RNA polymerase sigma-70 factor (Sigma-E family)</fullName>
    </recommendedName>
</protein>
<dbReference type="PANTHER" id="PTHR43133">
    <property type="entry name" value="RNA POLYMERASE ECF-TYPE SIGMA FACTO"/>
    <property type="match status" value="1"/>
</dbReference>